<dbReference type="GO" id="GO:0006353">
    <property type="term" value="P:DNA-templated transcription termination"/>
    <property type="evidence" value="ECO:0007669"/>
    <property type="project" value="UniProtKB-KW"/>
</dbReference>
<name>A0A6J7E3M0_9ZZZZ</name>
<organism evidence="8">
    <name type="scientific">freshwater metagenome</name>
    <dbReference type="NCBI Taxonomy" id="449393"/>
    <lineage>
        <taxon>unclassified sequences</taxon>
        <taxon>metagenomes</taxon>
        <taxon>ecological metagenomes</taxon>
    </lineage>
</organism>
<dbReference type="FunFam" id="3.30.300.20:FF:000005">
    <property type="entry name" value="Transcription termination/antitermination protein NusA"/>
    <property type="match status" value="1"/>
</dbReference>
<feature type="domain" description="S1 motif" evidence="7">
    <location>
        <begin position="131"/>
        <end position="197"/>
    </location>
</feature>
<evidence type="ECO:0000256" key="4">
    <source>
        <dbReference type="ARBA" id="ARBA00022884"/>
    </source>
</evidence>
<dbReference type="InterPro" id="IPR012340">
    <property type="entry name" value="NA-bd_OB-fold"/>
</dbReference>
<evidence type="ECO:0000256" key="3">
    <source>
        <dbReference type="ARBA" id="ARBA00022814"/>
    </source>
</evidence>
<proteinExistence type="inferred from homology"/>
<dbReference type="CDD" id="cd04455">
    <property type="entry name" value="S1_NusA"/>
    <property type="match status" value="1"/>
</dbReference>
<dbReference type="InterPro" id="IPR036555">
    <property type="entry name" value="NusA_N_sf"/>
</dbReference>
<dbReference type="InterPro" id="IPR015946">
    <property type="entry name" value="KH_dom-like_a/b"/>
</dbReference>
<dbReference type="GO" id="GO:0003700">
    <property type="term" value="F:DNA-binding transcription factor activity"/>
    <property type="evidence" value="ECO:0007669"/>
    <property type="project" value="InterPro"/>
</dbReference>
<reference evidence="8" key="1">
    <citation type="submission" date="2020-05" db="EMBL/GenBank/DDBJ databases">
        <authorList>
            <person name="Chiriac C."/>
            <person name="Salcher M."/>
            <person name="Ghai R."/>
            <person name="Kavagutti S V."/>
        </authorList>
    </citation>
    <scope>NUCLEOTIDE SEQUENCE</scope>
</reference>
<dbReference type="AlphaFoldDB" id="A0A6J7E3M0"/>
<evidence type="ECO:0000256" key="6">
    <source>
        <dbReference type="ARBA" id="ARBA00023163"/>
    </source>
</evidence>
<evidence type="ECO:0000259" key="7">
    <source>
        <dbReference type="PROSITE" id="PS50126"/>
    </source>
</evidence>
<keyword evidence="2" id="KW-0963">Cytoplasm</keyword>
<dbReference type="FunFam" id="3.30.300.20:FF:000002">
    <property type="entry name" value="Transcription termination/antitermination protein NusA"/>
    <property type="match status" value="1"/>
</dbReference>
<gene>
    <name evidence="8" type="ORF">UFOPK3364_01098</name>
</gene>
<dbReference type="Gene3D" id="3.30.300.20">
    <property type="match status" value="2"/>
</dbReference>
<accession>A0A6J7E3M0</accession>
<dbReference type="Pfam" id="PF13184">
    <property type="entry name" value="KH_NusA_1st"/>
    <property type="match status" value="1"/>
</dbReference>
<keyword evidence="4" id="KW-0694">RNA-binding</keyword>
<dbReference type="CDD" id="cd22529">
    <property type="entry name" value="KH-II_NusA_rpt2"/>
    <property type="match status" value="1"/>
</dbReference>
<dbReference type="Pfam" id="PF26594">
    <property type="entry name" value="KH_NusA_2nd"/>
    <property type="match status" value="1"/>
</dbReference>
<evidence type="ECO:0000256" key="2">
    <source>
        <dbReference type="ARBA" id="ARBA00022490"/>
    </source>
</evidence>
<keyword evidence="5" id="KW-0805">Transcription regulation</keyword>
<dbReference type="Gene3D" id="2.40.50.140">
    <property type="entry name" value="Nucleic acid-binding proteins"/>
    <property type="match status" value="1"/>
</dbReference>
<dbReference type="GO" id="GO:0005829">
    <property type="term" value="C:cytosol"/>
    <property type="evidence" value="ECO:0007669"/>
    <property type="project" value="TreeGrafter"/>
</dbReference>
<dbReference type="GO" id="GO:0031564">
    <property type="term" value="P:transcription antitermination"/>
    <property type="evidence" value="ECO:0007669"/>
    <property type="project" value="UniProtKB-KW"/>
</dbReference>
<dbReference type="InterPro" id="IPR025249">
    <property type="entry name" value="TF_NusA_KH_1st"/>
</dbReference>
<dbReference type="HAMAP" id="MF_00945_B">
    <property type="entry name" value="NusA_B"/>
    <property type="match status" value="1"/>
</dbReference>
<dbReference type="SUPFAM" id="SSF54814">
    <property type="entry name" value="Prokaryotic type KH domain (KH-domain type II)"/>
    <property type="match status" value="2"/>
</dbReference>
<dbReference type="InterPro" id="IPR009019">
    <property type="entry name" value="KH_sf_prok-type"/>
</dbReference>
<dbReference type="Gene3D" id="3.30.1480.10">
    <property type="entry name" value="NusA, N-terminal domain"/>
    <property type="match status" value="1"/>
</dbReference>
<keyword evidence="6" id="KW-0804">Transcription</keyword>
<dbReference type="PANTHER" id="PTHR22648:SF0">
    <property type="entry name" value="TRANSCRIPTION TERMINATION_ANTITERMINATION PROTEIN NUSA"/>
    <property type="match status" value="1"/>
</dbReference>
<keyword evidence="1" id="KW-0806">Transcription termination</keyword>
<keyword evidence="3" id="KW-0889">Transcription antitermination</keyword>
<dbReference type="SUPFAM" id="SSF50249">
    <property type="entry name" value="Nucleic acid-binding proteins"/>
    <property type="match status" value="1"/>
</dbReference>
<dbReference type="EMBL" id="CAFBLO010000142">
    <property type="protein sequence ID" value="CAB4877486.1"/>
    <property type="molecule type" value="Genomic_DNA"/>
</dbReference>
<evidence type="ECO:0000256" key="5">
    <source>
        <dbReference type="ARBA" id="ARBA00023015"/>
    </source>
</evidence>
<dbReference type="NCBIfam" id="TIGR01953">
    <property type="entry name" value="NusA"/>
    <property type="match status" value="1"/>
</dbReference>
<dbReference type="InterPro" id="IPR010213">
    <property type="entry name" value="TF_NusA"/>
</dbReference>
<dbReference type="PANTHER" id="PTHR22648">
    <property type="entry name" value="TRANSCRIPTION TERMINATION FACTOR NUSA"/>
    <property type="match status" value="1"/>
</dbReference>
<sequence>MHIDIKNLRDVEVEKEIPFEELALIIEDAVVRAYIKHITPIPNDVDYKPTAVKLEDEKGRPRARVGLDRKTGDITIFAPVYNDEDERTGEEVVDSSDFGYIAVAEAKRVLFQSIRALDDEKILGEFSHKKGDLISGVIQQSSNAKMIHVLIGKNLEAVMPSPEQVAGEDYTHGKRIRVVITDVKKGMKGPSITVSRHHPDLVRRLFELEVPEIGQGLVKVAAISRHQGHRTKIAVFSTEPGFNAKGAFIGELGARVRNVSKELGDEKIDIVDYSPDIAEFVAHALSPAKVTKAVLVDASINAVRAFVPEYQLSLAIGKDGQNARLAAMLTRAKIDVKSDALMDELL</sequence>
<evidence type="ECO:0000256" key="1">
    <source>
        <dbReference type="ARBA" id="ARBA00022472"/>
    </source>
</evidence>
<dbReference type="InterPro" id="IPR058582">
    <property type="entry name" value="KH_NusA_2nd"/>
</dbReference>
<dbReference type="GO" id="GO:0003723">
    <property type="term" value="F:RNA binding"/>
    <property type="evidence" value="ECO:0007669"/>
    <property type="project" value="UniProtKB-KW"/>
</dbReference>
<dbReference type="SUPFAM" id="SSF69705">
    <property type="entry name" value="Transcription factor NusA, N-terminal domain"/>
    <property type="match status" value="1"/>
</dbReference>
<protein>
    <submittedName>
        <fullName evidence="8">Unannotated protein</fullName>
    </submittedName>
</protein>
<dbReference type="InterPro" id="IPR030842">
    <property type="entry name" value="TF_NusA_bacterial"/>
</dbReference>
<dbReference type="InterPro" id="IPR003029">
    <property type="entry name" value="S1_domain"/>
</dbReference>
<evidence type="ECO:0000313" key="8">
    <source>
        <dbReference type="EMBL" id="CAB4877486.1"/>
    </source>
</evidence>
<dbReference type="PROSITE" id="PS50126">
    <property type="entry name" value="S1"/>
    <property type="match status" value="1"/>
</dbReference>